<evidence type="ECO:0000313" key="4">
    <source>
        <dbReference type="Proteomes" id="UP000754883"/>
    </source>
</evidence>
<dbReference type="OrthoDB" id="9992527at2759"/>
<gene>
    <name evidence="3" type="ORF">CBYS24578_00018161</name>
</gene>
<feature type="domain" description="Protein kinase" evidence="2">
    <location>
        <begin position="1"/>
        <end position="304"/>
    </location>
</feature>
<evidence type="ECO:0000256" key="1">
    <source>
        <dbReference type="SAM" id="MobiDB-lite"/>
    </source>
</evidence>
<dbReference type="PANTHER" id="PTHR24359:SF1">
    <property type="entry name" value="INHIBITOR OF NUCLEAR FACTOR KAPPA-B KINASE EPSILON SUBUNIT HOMOLOG 1-RELATED"/>
    <property type="match status" value="1"/>
</dbReference>
<dbReference type="InterPro" id="IPR011009">
    <property type="entry name" value="Kinase-like_dom_sf"/>
</dbReference>
<dbReference type="EMBL" id="CABFNO020000839">
    <property type="protein sequence ID" value="CAG9962894.1"/>
    <property type="molecule type" value="Genomic_DNA"/>
</dbReference>
<dbReference type="Pfam" id="PF00069">
    <property type="entry name" value="Pkinase"/>
    <property type="match status" value="1"/>
</dbReference>
<feature type="compositionally biased region" description="Low complexity" evidence="1">
    <location>
        <begin position="363"/>
        <end position="373"/>
    </location>
</feature>
<evidence type="ECO:0000313" key="3">
    <source>
        <dbReference type="EMBL" id="CAG9962894.1"/>
    </source>
</evidence>
<protein>
    <recommendedName>
        <fullName evidence="2">Protein kinase domain-containing protein</fullName>
    </recommendedName>
</protein>
<organism evidence="3 4">
    <name type="scientific">Clonostachys byssicola</name>
    <dbReference type="NCBI Taxonomy" id="160290"/>
    <lineage>
        <taxon>Eukaryota</taxon>
        <taxon>Fungi</taxon>
        <taxon>Dikarya</taxon>
        <taxon>Ascomycota</taxon>
        <taxon>Pezizomycotina</taxon>
        <taxon>Sordariomycetes</taxon>
        <taxon>Hypocreomycetidae</taxon>
        <taxon>Hypocreales</taxon>
        <taxon>Bionectriaceae</taxon>
        <taxon>Clonostachys</taxon>
    </lineage>
</organism>
<feature type="compositionally biased region" description="Polar residues" evidence="1">
    <location>
        <begin position="383"/>
        <end position="392"/>
    </location>
</feature>
<dbReference type="SUPFAM" id="SSF56112">
    <property type="entry name" value="Protein kinase-like (PK-like)"/>
    <property type="match status" value="1"/>
</dbReference>
<name>A0A9N9U2N4_9HYPO</name>
<dbReference type="PROSITE" id="PS50011">
    <property type="entry name" value="PROTEIN_KINASE_DOM"/>
    <property type="match status" value="1"/>
</dbReference>
<evidence type="ECO:0000259" key="2">
    <source>
        <dbReference type="PROSITE" id="PS50011"/>
    </source>
</evidence>
<dbReference type="AlphaFoldDB" id="A0A9N9U2N4"/>
<accession>A0A9N9U2N4</accession>
<dbReference type="CDD" id="cd00180">
    <property type="entry name" value="PKc"/>
    <property type="match status" value="1"/>
</dbReference>
<reference evidence="3 4" key="2">
    <citation type="submission" date="2021-10" db="EMBL/GenBank/DDBJ databases">
        <authorList>
            <person name="Piombo E."/>
        </authorList>
    </citation>
    <scope>NUCLEOTIDE SEQUENCE [LARGE SCALE GENOMIC DNA]</scope>
</reference>
<proteinExistence type="predicted"/>
<keyword evidence="4" id="KW-1185">Reference proteome</keyword>
<dbReference type="GO" id="GO:0005524">
    <property type="term" value="F:ATP binding"/>
    <property type="evidence" value="ECO:0007669"/>
    <property type="project" value="InterPro"/>
</dbReference>
<dbReference type="Gene3D" id="1.10.510.10">
    <property type="entry name" value="Transferase(Phosphotransferase) domain 1"/>
    <property type="match status" value="1"/>
</dbReference>
<dbReference type="Proteomes" id="UP000754883">
    <property type="component" value="Unassembled WGS sequence"/>
</dbReference>
<dbReference type="GO" id="GO:0004674">
    <property type="term" value="F:protein serine/threonine kinase activity"/>
    <property type="evidence" value="ECO:0007669"/>
    <property type="project" value="TreeGrafter"/>
</dbReference>
<dbReference type="PANTHER" id="PTHR24359">
    <property type="entry name" value="SERINE/THREONINE-PROTEIN KINASE SBK1"/>
    <property type="match status" value="1"/>
</dbReference>
<feature type="region of interest" description="Disordered" evidence="1">
    <location>
        <begin position="311"/>
        <end position="392"/>
    </location>
</feature>
<dbReference type="SMART" id="SM00220">
    <property type="entry name" value="S_TKc"/>
    <property type="match status" value="1"/>
</dbReference>
<comment type="caution">
    <text evidence="3">The sequence shown here is derived from an EMBL/GenBank/DDBJ whole genome shotgun (WGS) entry which is preliminary data.</text>
</comment>
<sequence length="599" mass="67581">MMVVHDDAHDHLPRKAKVPRVILLKTYEEIYHNEYKVERKANNVFASKEIAPCKGSFHWFDEKKGRTSTLIFEYAEHGTLLDLYLESQPPSFPEDIKAFWEGITGIAKGLHTIHKQPGYQDGLHHDIKPSNILVFSKEYSEGKLVYHFKISDFGASYLIPTNATAEAINRGTTRIYAPPEIYLGDSVQYIVGPTLDMWSIGCIIMEAAVWLVFNERGRQDFRSKRKEEISKLPDLGDLGYGDCFHNRSVALNCVTEYVNLMKLHGRPSDKITPEIVKLAVENLLIEEDSRINSLNLYNRLRTILNDERPPAALRSTHSVEAHPATRSFTGRSEMPPRILTAQPLQGEPGKISPREMSEDESISKTSTPCSSSTQPVKLEELTESNPSSADETKVSIDQLSLWIQSKKTRGHNELPGWKLAQGQLKGRDFKYKEVVLRWVSELSYLVKDLDPDRGEIRCTSDYTKVVRFKNSTDARRFISQKFAHGEGGPCDMENALFSVAHSIRGAASTGSSRLSFITRSASVQKKTTVLVFTDGVWNPSIENGLLSVNGPIESLIKHMKEKDIPRPDIAIQFIRFGSDPVGIRRLESLDDELGEKHEL</sequence>
<dbReference type="InterPro" id="IPR000719">
    <property type="entry name" value="Prot_kinase_dom"/>
</dbReference>
<reference evidence="4" key="1">
    <citation type="submission" date="2019-06" db="EMBL/GenBank/DDBJ databases">
        <authorList>
            <person name="Broberg M."/>
        </authorList>
    </citation>
    <scope>NUCLEOTIDE SEQUENCE [LARGE SCALE GENOMIC DNA]</scope>
</reference>